<keyword evidence="5" id="KW-0274">FAD</keyword>
<dbReference type="Pfam" id="PF12225">
    <property type="entry name" value="DUF5981"/>
    <property type="match status" value="1"/>
</dbReference>
<dbReference type="AlphaFoldDB" id="A0A497ERL0"/>
<comment type="similarity">
    <text evidence="3">Belongs to the methylenetetrahydrofolate reductase family.</text>
</comment>
<dbReference type="InterPro" id="IPR022026">
    <property type="entry name" value="DUF5981"/>
</dbReference>
<dbReference type="SUPFAM" id="SSF51730">
    <property type="entry name" value="FAD-linked oxidoreductase"/>
    <property type="match status" value="1"/>
</dbReference>
<dbReference type="GO" id="GO:0071949">
    <property type="term" value="F:FAD binding"/>
    <property type="evidence" value="ECO:0007669"/>
    <property type="project" value="TreeGrafter"/>
</dbReference>
<keyword evidence="6" id="KW-0560">Oxidoreductase</keyword>
<dbReference type="PANTHER" id="PTHR45754:SF3">
    <property type="entry name" value="METHYLENETETRAHYDROFOLATE REDUCTASE (NADPH)"/>
    <property type="match status" value="1"/>
</dbReference>
<dbReference type="InterPro" id="IPR003171">
    <property type="entry name" value="Mehydrof_redctse-like"/>
</dbReference>
<dbReference type="GO" id="GO:0035999">
    <property type="term" value="P:tetrahydrofolate interconversion"/>
    <property type="evidence" value="ECO:0007669"/>
    <property type="project" value="UniProtKB-UniPathway"/>
</dbReference>
<evidence type="ECO:0000259" key="7">
    <source>
        <dbReference type="Pfam" id="PF12225"/>
    </source>
</evidence>
<dbReference type="PANTHER" id="PTHR45754">
    <property type="entry name" value="METHYLENETETRAHYDROFOLATE REDUCTASE"/>
    <property type="match status" value="1"/>
</dbReference>
<evidence type="ECO:0000256" key="1">
    <source>
        <dbReference type="ARBA" id="ARBA00001974"/>
    </source>
</evidence>
<proteinExistence type="inferred from homology"/>
<protein>
    <recommendedName>
        <fullName evidence="7">Methylene-tetrahydrofolate reductase C-terminal-like domain-containing protein</fullName>
    </recommendedName>
</protein>
<comment type="caution">
    <text evidence="8">The sequence shown here is derived from an EMBL/GenBank/DDBJ whole genome shotgun (WGS) entry which is preliminary data.</text>
</comment>
<comment type="pathway">
    <text evidence="2">One-carbon metabolism; tetrahydrofolate interconversion.</text>
</comment>
<feature type="domain" description="Methylene-tetrahydrofolate reductase C-terminal-like" evidence="7">
    <location>
        <begin position="113"/>
        <end position="208"/>
    </location>
</feature>
<organism evidence="8 9">
    <name type="scientific">Thermoproteota archaeon</name>
    <dbReference type="NCBI Taxonomy" id="2056631"/>
    <lineage>
        <taxon>Archaea</taxon>
        <taxon>Thermoproteota</taxon>
    </lineage>
</organism>
<evidence type="ECO:0000256" key="3">
    <source>
        <dbReference type="ARBA" id="ARBA00006743"/>
    </source>
</evidence>
<gene>
    <name evidence="8" type="ORF">DRJ31_04020</name>
</gene>
<keyword evidence="4" id="KW-0285">Flavoprotein</keyword>
<comment type="cofactor">
    <cofactor evidence="1">
        <name>FAD</name>
        <dbReference type="ChEBI" id="CHEBI:57692"/>
    </cofactor>
</comment>
<dbReference type="GO" id="GO:0005829">
    <property type="term" value="C:cytosol"/>
    <property type="evidence" value="ECO:0007669"/>
    <property type="project" value="TreeGrafter"/>
</dbReference>
<evidence type="ECO:0000313" key="9">
    <source>
        <dbReference type="Proteomes" id="UP000278475"/>
    </source>
</evidence>
<dbReference type="UniPathway" id="UPA00193"/>
<dbReference type="GO" id="GO:0004489">
    <property type="term" value="F:methylenetetrahydrofolate reductase [NAD(P)H] activity"/>
    <property type="evidence" value="ECO:0007669"/>
    <property type="project" value="InterPro"/>
</dbReference>
<dbReference type="Pfam" id="PF02219">
    <property type="entry name" value="MTHFR"/>
    <property type="match status" value="1"/>
</dbReference>
<evidence type="ECO:0000256" key="2">
    <source>
        <dbReference type="ARBA" id="ARBA00004777"/>
    </source>
</evidence>
<dbReference type="GO" id="GO:0009086">
    <property type="term" value="P:methionine biosynthetic process"/>
    <property type="evidence" value="ECO:0007669"/>
    <property type="project" value="TreeGrafter"/>
</dbReference>
<accession>A0A497ERL0</accession>
<sequence length="550" mass="61006">MITAKRKPISEILSMVEGHKNVLLLACDGCVGIYDVGGLKQAEALKLELELAFRSKGKEPPNFTTATVLRQCDTEILKDSISEHVAKIDAVLSLACGVGVQTVAHVFSEAHVYPANNTAFLAMEDKKEGMLREWCMACGNCVLHLTGGICPIARCAKSLLNGPCGGFYQGKCEVDGRTRDCAWVLIFNKLKERGKLDLFTAIRLPKDYRDVKNPRELKREELVLPEAKEAIKILEEVEVKKRPAYSQLMKELSEGRFVVTGELEPVKTTDLTEVIEGAKLLRDYVVAINITDNPTAFAYLNALVPSYIIQEKAGVEAVYQMVTRDRNRLALTADLLAAGALGIKNILALAGDFTTVGDNPQAKKVWDIDSTLLIYLISRMVDEGVDLAGNPIHNPPKFNIGAAANPNADPLEPELYKLLRKQKAGVDFLQTQSMYDIEKIKRFLDECRSIGIKVPILIGITPFKSIKMMEWFVKNVPGVYVPEEMQERLRKARDRGKEAFMEENIIVFGELCKEIRKTTSAAGIHMMAVGMESLVPRILEMAGIGKYRSS</sequence>
<evidence type="ECO:0000256" key="4">
    <source>
        <dbReference type="ARBA" id="ARBA00022630"/>
    </source>
</evidence>
<dbReference type="CDD" id="cd00537">
    <property type="entry name" value="MTHFR"/>
    <property type="match status" value="1"/>
</dbReference>
<dbReference type="EMBL" id="QMQV01000026">
    <property type="protein sequence ID" value="RLE49682.1"/>
    <property type="molecule type" value="Genomic_DNA"/>
</dbReference>
<name>A0A497ERL0_9CREN</name>
<evidence type="ECO:0000313" key="8">
    <source>
        <dbReference type="EMBL" id="RLE49682.1"/>
    </source>
</evidence>
<evidence type="ECO:0000256" key="6">
    <source>
        <dbReference type="ARBA" id="ARBA00023002"/>
    </source>
</evidence>
<dbReference type="Proteomes" id="UP000278475">
    <property type="component" value="Unassembled WGS sequence"/>
</dbReference>
<dbReference type="Gene3D" id="3.20.20.220">
    <property type="match status" value="1"/>
</dbReference>
<dbReference type="InterPro" id="IPR029041">
    <property type="entry name" value="FAD-linked_oxidoreductase-like"/>
</dbReference>
<evidence type="ECO:0000256" key="5">
    <source>
        <dbReference type="ARBA" id="ARBA00022827"/>
    </source>
</evidence>
<reference evidence="8 9" key="1">
    <citation type="submission" date="2018-06" db="EMBL/GenBank/DDBJ databases">
        <title>Extensive metabolic versatility and redundancy in microbially diverse, dynamic hydrothermal sediments.</title>
        <authorList>
            <person name="Dombrowski N."/>
            <person name="Teske A."/>
            <person name="Baker B.J."/>
        </authorList>
    </citation>
    <scope>NUCLEOTIDE SEQUENCE [LARGE SCALE GENOMIC DNA]</scope>
    <source>
        <strain evidence="8">B66_G16</strain>
    </source>
</reference>